<dbReference type="GO" id="GO:0004222">
    <property type="term" value="F:metalloendopeptidase activity"/>
    <property type="evidence" value="ECO:0007669"/>
    <property type="project" value="InterPro"/>
</dbReference>
<keyword evidence="9 11" id="KW-0472">Membrane</keyword>
<dbReference type="InterPro" id="IPR001915">
    <property type="entry name" value="Peptidase_M48"/>
</dbReference>
<evidence type="ECO:0000256" key="11">
    <source>
        <dbReference type="SAM" id="Phobius"/>
    </source>
</evidence>
<evidence type="ECO:0000256" key="5">
    <source>
        <dbReference type="ARBA" id="ARBA00022801"/>
    </source>
</evidence>
<dbReference type="GO" id="GO:0006508">
    <property type="term" value="P:proteolysis"/>
    <property type="evidence" value="ECO:0007669"/>
    <property type="project" value="UniProtKB-KW"/>
</dbReference>
<dbReference type="Pfam" id="PF01435">
    <property type="entry name" value="Peptidase_M48"/>
    <property type="match status" value="1"/>
</dbReference>
<evidence type="ECO:0000256" key="1">
    <source>
        <dbReference type="ARBA" id="ARBA00022475"/>
    </source>
</evidence>
<dbReference type="InterPro" id="IPR050083">
    <property type="entry name" value="HtpX_protease"/>
</dbReference>
<evidence type="ECO:0000313" key="13">
    <source>
        <dbReference type="EMBL" id="MXV63751.1"/>
    </source>
</evidence>
<keyword evidence="14" id="KW-1185">Reference proteome</keyword>
<keyword evidence="8 10" id="KW-0482">Metalloprotease</keyword>
<protein>
    <submittedName>
        <fullName evidence="13">M48 family metalloprotease</fullName>
    </submittedName>
</protein>
<comment type="similarity">
    <text evidence="10">Belongs to the peptidase M48 family.</text>
</comment>
<evidence type="ECO:0000256" key="10">
    <source>
        <dbReference type="RuleBase" id="RU003983"/>
    </source>
</evidence>
<dbReference type="PANTHER" id="PTHR43221:SF2">
    <property type="entry name" value="PROTEASE HTPX HOMOLOG"/>
    <property type="match status" value="1"/>
</dbReference>
<dbReference type="Gene3D" id="3.30.2010.10">
    <property type="entry name" value="Metalloproteases ('zincins'), catalytic domain"/>
    <property type="match status" value="1"/>
</dbReference>
<keyword evidence="3 11" id="KW-0812">Transmembrane</keyword>
<keyword evidence="4" id="KW-0479">Metal-binding</keyword>
<comment type="cofactor">
    <cofactor evidence="10">
        <name>Zn(2+)</name>
        <dbReference type="ChEBI" id="CHEBI:29105"/>
    </cofactor>
    <text evidence="10">Binds 1 zinc ion per subunit.</text>
</comment>
<dbReference type="GO" id="GO:0046872">
    <property type="term" value="F:metal ion binding"/>
    <property type="evidence" value="ECO:0007669"/>
    <property type="project" value="UniProtKB-KW"/>
</dbReference>
<dbReference type="OrthoDB" id="28389at2157"/>
<feature type="transmembrane region" description="Helical" evidence="11">
    <location>
        <begin position="126"/>
        <end position="147"/>
    </location>
</feature>
<dbReference type="PANTHER" id="PTHR43221">
    <property type="entry name" value="PROTEASE HTPX"/>
    <property type="match status" value="1"/>
</dbReference>
<dbReference type="CDD" id="cd07327">
    <property type="entry name" value="M48B_HtpX_like"/>
    <property type="match status" value="1"/>
</dbReference>
<evidence type="ECO:0000256" key="7">
    <source>
        <dbReference type="ARBA" id="ARBA00022989"/>
    </source>
</evidence>
<evidence type="ECO:0000256" key="9">
    <source>
        <dbReference type="ARBA" id="ARBA00023136"/>
    </source>
</evidence>
<evidence type="ECO:0000256" key="8">
    <source>
        <dbReference type="ARBA" id="ARBA00023049"/>
    </source>
</evidence>
<dbReference type="Proteomes" id="UP000434101">
    <property type="component" value="Unassembled WGS sequence"/>
</dbReference>
<organism evidence="13 14">
    <name type="scientific">Natronorubrum halalkaliphilum</name>
    <dbReference type="NCBI Taxonomy" id="2691917"/>
    <lineage>
        <taxon>Archaea</taxon>
        <taxon>Methanobacteriati</taxon>
        <taxon>Methanobacteriota</taxon>
        <taxon>Stenosarchaea group</taxon>
        <taxon>Halobacteria</taxon>
        <taxon>Halobacteriales</taxon>
        <taxon>Natrialbaceae</taxon>
        <taxon>Natronorubrum</taxon>
    </lineage>
</organism>
<feature type="transmembrane region" description="Helical" evidence="11">
    <location>
        <begin position="102"/>
        <end position="120"/>
    </location>
</feature>
<proteinExistence type="inferred from homology"/>
<evidence type="ECO:0000256" key="4">
    <source>
        <dbReference type="ARBA" id="ARBA00022723"/>
    </source>
</evidence>
<gene>
    <name evidence="13" type="ORF">GS429_17130</name>
</gene>
<name>A0A6B0VPL4_9EURY</name>
<evidence type="ECO:0000256" key="3">
    <source>
        <dbReference type="ARBA" id="ARBA00022692"/>
    </source>
</evidence>
<accession>A0A6B0VPL4</accession>
<feature type="transmembrane region" description="Helical" evidence="11">
    <location>
        <begin position="45"/>
        <end position="68"/>
    </location>
</feature>
<keyword evidence="7 11" id="KW-1133">Transmembrane helix</keyword>
<keyword evidence="1" id="KW-1003">Cell membrane</keyword>
<dbReference type="EMBL" id="WUYX01000060">
    <property type="protein sequence ID" value="MXV63751.1"/>
    <property type="molecule type" value="Genomic_DNA"/>
</dbReference>
<evidence type="ECO:0000256" key="2">
    <source>
        <dbReference type="ARBA" id="ARBA00022670"/>
    </source>
</evidence>
<comment type="caution">
    <text evidence="13">The sequence shown here is derived from an EMBL/GenBank/DDBJ whole genome shotgun (WGS) entry which is preliminary data.</text>
</comment>
<feature type="transmembrane region" description="Helical" evidence="11">
    <location>
        <begin position="7"/>
        <end position="33"/>
    </location>
</feature>
<keyword evidence="6 10" id="KW-0862">Zinc</keyword>
<evidence type="ECO:0000259" key="12">
    <source>
        <dbReference type="Pfam" id="PF01435"/>
    </source>
</evidence>
<keyword evidence="5 10" id="KW-0378">Hydrolase</keyword>
<dbReference type="AlphaFoldDB" id="A0A6B0VPL4"/>
<evidence type="ECO:0000256" key="6">
    <source>
        <dbReference type="ARBA" id="ARBA00022833"/>
    </source>
</evidence>
<feature type="domain" description="Peptidase M48" evidence="12">
    <location>
        <begin position="181"/>
        <end position="387"/>
    </location>
</feature>
<reference evidence="13 14" key="1">
    <citation type="submission" date="2020-01" db="EMBL/GenBank/DDBJ databases">
        <title>Natronorubrum sp. JWXQ-INN 674 isolated from Inner Mongolia Autonomous Region of China.</title>
        <authorList>
            <person name="Xue Q."/>
        </authorList>
    </citation>
    <scope>NUCLEOTIDE SEQUENCE [LARGE SCALE GENOMIC DNA]</scope>
    <source>
        <strain evidence="13 14">JWXQ-INN-674</strain>
    </source>
</reference>
<evidence type="ECO:0000313" key="14">
    <source>
        <dbReference type="Proteomes" id="UP000434101"/>
    </source>
</evidence>
<keyword evidence="2 10" id="KW-0645">Protease</keyword>
<sequence>MLVASTILLAALLILLVVEFLFVMLLGGLVYWAALGTVLPALGSVPTLAAIVGVACYLAVLFAGFHAFRVAHRDDLEYDIDTVASELGTALESVRRRLSPRALVGIGGVLLALVVASRWLVESVGVELYILPLPVVASLVVVGSHFVHTVRSELTGDVAVLRTLDDSVDLSDDLERDPELADVRRRVDRLAQQAGVPTPTVKIAVTRTPTALTVGYRPATSTIILSRGLVKELDSRELEAVLAHELAHVANRDAAVMSVMTVPAAKAEAFIERYDGGGYLELLAFALQALSRWCVIVVARYREYAADDGAVAITGDSTALASALETLDRSVARRPVRDLRRHRTAAAFSIVPPPWEEHRFFNRSRRFVARRLLGTHPPTKKRIERLRFETPDSAAAGDQ</sequence>